<gene>
    <name evidence="2" type="ORF">EHS15_18305</name>
</gene>
<sequence length="318" mass="35636">MDNKRIQYHATGLNLFLILLKNAFLTVFTFFIYHFWAKTNVQKFVAENVEWAGERFSFHGTGKERFIGFLKALVLVIGAAIILGIINTIVGMIVSQSIVQIVSTILTAALFLTIAPFILVGRTKYLTSRTGYRNLRFGFNGKGLELGKIYLRGGLLSIITLGIYFPWFYIEQETYIKNNIRYGNANFGFQADGKEFFFLCLKGIFLSIVTLGIYGAWFSAEIQNYIWGKTTFQGKKFSSDITGGQIFLNLFISYLLVIFTLGIAFPWAVVRMTKLYLESVSLETEIDFSTITAQPDATASATVEGVEALAEALEGFIG</sequence>
<comment type="caution">
    <text evidence="2">The sequence shown here is derived from an EMBL/GenBank/DDBJ whole genome shotgun (WGS) entry which is preliminary data.</text>
</comment>
<evidence type="ECO:0000313" key="3">
    <source>
        <dbReference type="Proteomes" id="UP000298058"/>
    </source>
</evidence>
<keyword evidence="1" id="KW-0472">Membrane</keyword>
<name>A0A4V3JXL3_9LEPT</name>
<dbReference type="Proteomes" id="UP000298058">
    <property type="component" value="Unassembled WGS sequence"/>
</dbReference>
<dbReference type="AlphaFoldDB" id="A0A4V3JXL3"/>
<dbReference type="Pfam" id="PF05987">
    <property type="entry name" value="DUF898"/>
    <property type="match status" value="2"/>
</dbReference>
<dbReference type="EMBL" id="RQHW01000079">
    <property type="protein sequence ID" value="TGN17128.1"/>
    <property type="molecule type" value="Genomic_DNA"/>
</dbReference>
<protein>
    <submittedName>
        <fullName evidence="2">DUF898 family protein</fullName>
    </submittedName>
</protein>
<feature type="transmembrane region" description="Helical" evidence="1">
    <location>
        <begin position="149"/>
        <end position="170"/>
    </location>
</feature>
<accession>A0A4V3JXL3</accession>
<dbReference type="OrthoDB" id="9765721at2"/>
<organism evidence="2 3">
    <name type="scientific">Leptospira idonii</name>
    <dbReference type="NCBI Taxonomy" id="1193500"/>
    <lineage>
        <taxon>Bacteria</taxon>
        <taxon>Pseudomonadati</taxon>
        <taxon>Spirochaetota</taxon>
        <taxon>Spirochaetia</taxon>
        <taxon>Leptospirales</taxon>
        <taxon>Leptospiraceae</taxon>
        <taxon>Leptospira</taxon>
    </lineage>
</organism>
<proteinExistence type="predicted"/>
<dbReference type="InterPro" id="IPR010295">
    <property type="entry name" value="DUF898"/>
</dbReference>
<reference evidence="2" key="1">
    <citation type="journal article" date="2019" name="PLoS Negl. Trop. Dis.">
        <title>Revisiting the worldwide diversity of Leptospira species in the environment.</title>
        <authorList>
            <person name="Vincent A.T."/>
            <person name="Schiettekatte O."/>
            <person name="Bourhy P."/>
            <person name="Veyrier F.J."/>
            <person name="Picardeau M."/>
        </authorList>
    </citation>
    <scope>NUCLEOTIDE SEQUENCE [LARGE SCALE GENOMIC DNA]</scope>
    <source>
        <strain evidence="2">201300427</strain>
    </source>
</reference>
<feature type="transmembrane region" description="Helical" evidence="1">
    <location>
        <begin position="246"/>
        <end position="270"/>
    </location>
</feature>
<feature type="transmembrane region" description="Helical" evidence="1">
    <location>
        <begin position="98"/>
        <end position="119"/>
    </location>
</feature>
<keyword evidence="3" id="KW-1185">Reference proteome</keyword>
<feature type="transmembrane region" description="Helical" evidence="1">
    <location>
        <begin position="12"/>
        <end position="36"/>
    </location>
</feature>
<evidence type="ECO:0000256" key="1">
    <source>
        <dbReference type="SAM" id="Phobius"/>
    </source>
</evidence>
<keyword evidence="1" id="KW-1133">Transmembrane helix</keyword>
<evidence type="ECO:0000313" key="2">
    <source>
        <dbReference type="EMBL" id="TGN17128.1"/>
    </source>
</evidence>
<feature type="transmembrane region" description="Helical" evidence="1">
    <location>
        <begin position="66"/>
        <end position="86"/>
    </location>
</feature>
<dbReference type="RefSeq" id="WP_135762035.1">
    <property type="nucleotide sequence ID" value="NZ_RQHW01000079.1"/>
</dbReference>
<keyword evidence="1" id="KW-0812">Transmembrane</keyword>
<feature type="transmembrane region" description="Helical" evidence="1">
    <location>
        <begin position="196"/>
        <end position="217"/>
    </location>
</feature>